<dbReference type="InterPro" id="IPR038666">
    <property type="entry name" value="SSP1_head-tail_sf"/>
</dbReference>
<evidence type="ECO:0000313" key="2">
    <source>
        <dbReference type="Proteomes" id="UP000254101"/>
    </source>
</evidence>
<dbReference type="InterPro" id="IPR008767">
    <property type="entry name" value="Phage_SPP1_head-tail_adaptor"/>
</dbReference>
<accession>A0A395LKU0</accession>
<proteinExistence type="predicted"/>
<dbReference type="OrthoDB" id="7478004at2"/>
<name>A0A395LKU0_9SPHN</name>
<comment type="caution">
    <text evidence="1">The sequence shown here is derived from an EMBL/GenBank/DDBJ whole genome shotgun (WGS) entry which is preliminary data.</text>
</comment>
<gene>
    <name evidence="1" type="ORF">DL238_04875</name>
</gene>
<reference evidence="1 2" key="1">
    <citation type="submission" date="2018-07" db="EMBL/GenBank/DDBJ databases">
        <title>Erythrobacter nanhaiensis sp. nov., a novel member of the genus Erythrobacter isolated from the South China Sea.</title>
        <authorList>
            <person name="Chen X."/>
            <person name="Liu J."/>
        </authorList>
    </citation>
    <scope>NUCLEOTIDE SEQUENCE [LARGE SCALE GENOMIC DNA]</scope>
    <source>
        <strain evidence="1 2">S-5</strain>
    </source>
</reference>
<dbReference type="Pfam" id="PF05521">
    <property type="entry name" value="Phage_HCP"/>
    <property type="match status" value="1"/>
</dbReference>
<protein>
    <submittedName>
        <fullName evidence="1">Head-tail adaptor protein</fullName>
    </submittedName>
</protein>
<keyword evidence="2" id="KW-1185">Reference proteome</keyword>
<dbReference type="AlphaFoldDB" id="A0A395LKU0"/>
<dbReference type="RefSeq" id="WP_115491230.1">
    <property type="nucleotide sequence ID" value="NZ_JACHWW010000001.1"/>
</dbReference>
<dbReference type="EMBL" id="QRBB01000001">
    <property type="protein sequence ID" value="RDS77007.1"/>
    <property type="molecule type" value="Genomic_DNA"/>
</dbReference>
<dbReference type="Gene3D" id="2.40.10.270">
    <property type="entry name" value="Bacteriophage SPP1 head-tail adaptor protein"/>
    <property type="match status" value="1"/>
</dbReference>
<evidence type="ECO:0000313" key="1">
    <source>
        <dbReference type="EMBL" id="RDS77007.1"/>
    </source>
</evidence>
<dbReference type="Proteomes" id="UP000254101">
    <property type="component" value="Unassembled WGS sequence"/>
</dbReference>
<sequence length="109" mass="12031">MVRIGRRDKLVTLERATMAQNDYGEEVPTWSAIGQEWAAVFYGRGDERRQAAMEQGSQPATFGMLANPITLGLKVTDRIQHAGTVWDIEGMAPDTPRRGEIEITAVRGG</sequence>
<organism evidence="1 2">
    <name type="scientific">Alteriqipengyuania lutimaris</name>
    <dbReference type="NCBI Taxonomy" id="1538146"/>
    <lineage>
        <taxon>Bacteria</taxon>
        <taxon>Pseudomonadati</taxon>
        <taxon>Pseudomonadota</taxon>
        <taxon>Alphaproteobacteria</taxon>
        <taxon>Sphingomonadales</taxon>
        <taxon>Erythrobacteraceae</taxon>
        <taxon>Alteriqipengyuania</taxon>
    </lineage>
</organism>